<evidence type="ECO:0000313" key="4">
    <source>
        <dbReference type="Proteomes" id="UP000011087"/>
    </source>
</evidence>
<sequence length="265" mass="29314">MSAIRDVAMESDILNIASLASRPLPNRPDGTIVCVLYSSVEDMSLQAINMDFERLAEVFPDCIFLRCYKEYEGSSITFATRQVVSFPTFEYFYKGTQVARTTGPNLNEVKEKIRQFGFIVSKTDLFSDSASSWSKQGIKEPQDPTKLAWDREADNAASTTMRFIPGGMGQQAAEIIREKGSTLDSFQAARRGGDNEGVQLPGGGSGGAGGAYEQGFKFWKERFEEIVKDGDGKSTGKNEQDNSGKRRDVDADSIIDNIWDSPDYK</sequence>
<dbReference type="KEGG" id="gtt:GUITHDRAFT_99193"/>
<dbReference type="OrthoDB" id="72053at2759"/>
<proteinExistence type="predicted"/>
<dbReference type="GeneID" id="17312032"/>
<dbReference type="EMBL" id="JH992965">
    <property type="protein sequence ID" value="EKX55415.1"/>
    <property type="molecule type" value="Genomic_DNA"/>
</dbReference>
<dbReference type="EnsemblProtists" id="EKX55415">
    <property type="protein sequence ID" value="EKX55415"/>
    <property type="gene ID" value="GUITHDRAFT_99193"/>
</dbReference>
<feature type="region of interest" description="Disordered" evidence="1">
    <location>
        <begin position="227"/>
        <end position="265"/>
    </location>
</feature>
<feature type="region of interest" description="Disordered" evidence="1">
    <location>
        <begin position="189"/>
        <end position="209"/>
    </location>
</feature>
<evidence type="ECO:0000313" key="2">
    <source>
        <dbReference type="EMBL" id="EKX55415.1"/>
    </source>
</evidence>
<reference evidence="4" key="2">
    <citation type="submission" date="2012-11" db="EMBL/GenBank/DDBJ databases">
        <authorList>
            <person name="Kuo A."/>
            <person name="Curtis B.A."/>
            <person name="Tanifuji G."/>
            <person name="Burki F."/>
            <person name="Gruber A."/>
            <person name="Irimia M."/>
            <person name="Maruyama S."/>
            <person name="Arias M.C."/>
            <person name="Ball S.G."/>
            <person name="Gile G.H."/>
            <person name="Hirakawa Y."/>
            <person name="Hopkins J.F."/>
            <person name="Rensing S.A."/>
            <person name="Schmutz J."/>
            <person name="Symeonidi A."/>
            <person name="Elias M."/>
            <person name="Eveleigh R.J."/>
            <person name="Herman E.K."/>
            <person name="Klute M.J."/>
            <person name="Nakayama T."/>
            <person name="Obornik M."/>
            <person name="Reyes-Prieto A."/>
            <person name="Armbrust E.V."/>
            <person name="Aves S.J."/>
            <person name="Beiko R.G."/>
            <person name="Coutinho P."/>
            <person name="Dacks J.B."/>
            <person name="Durnford D.G."/>
            <person name="Fast N.M."/>
            <person name="Green B.R."/>
            <person name="Grisdale C."/>
            <person name="Hempe F."/>
            <person name="Henrissat B."/>
            <person name="Hoppner M.P."/>
            <person name="Ishida K.-I."/>
            <person name="Kim E."/>
            <person name="Koreny L."/>
            <person name="Kroth P.G."/>
            <person name="Liu Y."/>
            <person name="Malik S.-B."/>
            <person name="Maier U.G."/>
            <person name="McRose D."/>
            <person name="Mock T."/>
            <person name="Neilson J.A."/>
            <person name="Onodera N.T."/>
            <person name="Poole A.M."/>
            <person name="Pritham E.J."/>
            <person name="Richards T.A."/>
            <person name="Rocap G."/>
            <person name="Roy S.W."/>
            <person name="Sarai C."/>
            <person name="Schaack S."/>
            <person name="Shirato S."/>
            <person name="Slamovits C.H."/>
            <person name="Spencer D.F."/>
            <person name="Suzuki S."/>
            <person name="Worden A.Z."/>
            <person name="Zauner S."/>
            <person name="Barry K."/>
            <person name="Bell C."/>
            <person name="Bharti A.K."/>
            <person name="Crow J.A."/>
            <person name="Grimwood J."/>
            <person name="Kramer R."/>
            <person name="Lindquist E."/>
            <person name="Lucas S."/>
            <person name="Salamov A."/>
            <person name="McFadden G.I."/>
            <person name="Lane C.E."/>
            <person name="Keeling P.J."/>
            <person name="Gray M.W."/>
            <person name="Grigoriev I.V."/>
            <person name="Archibald J.M."/>
        </authorList>
    </citation>
    <scope>NUCLEOTIDE SEQUENCE</scope>
    <source>
        <strain evidence="4">CCMP2712</strain>
    </source>
</reference>
<evidence type="ECO:0008006" key="5">
    <source>
        <dbReference type="Google" id="ProtNLM"/>
    </source>
</evidence>
<feature type="compositionally biased region" description="Gly residues" evidence="1">
    <location>
        <begin position="200"/>
        <end position="209"/>
    </location>
</feature>
<organism evidence="2">
    <name type="scientific">Guillardia theta (strain CCMP2712)</name>
    <name type="common">Cryptophyte</name>
    <dbReference type="NCBI Taxonomy" id="905079"/>
    <lineage>
        <taxon>Eukaryota</taxon>
        <taxon>Cryptophyceae</taxon>
        <taxon>Pyrenomonadales</taxon>
        <taxon>Geminigeraceae</taxon>
        <taxon>Guillardia</taxon>
    </lineage>
</organism>
<dbReference type="Proteomes" id="UP000011087">
    <property type="component" value="Unassembled WGS sequence"/>
</dbReference>
<feature type="compositionally biased region" description="Basic and acidic residues" evidence="1">
    <location>
        <begin position="227"/>
        <end position="250"/>
    </location>
</feature>
<dbReference type="eggNOG" id="ENOG502SA4W">
    <property type="taxonomic scope" value="Eukaryota"/>
</dbReference>
<evidence type="ECO:0000256" key="1">
    <source>
        <dbReference type="SAM" id="MobiDB-lite"/>
    </source>
</evidence>
<dbReference type="PaxDb" id="55529-EKX55415"/>
<gene>
    <name evidence="2" type="ORF">GUITHDRAFT_99193</name>
</gene>
<accession>L1K4M4</accession>
<keyword evidence="4" id="KW-1185">Reference proteome</keyword>
<dbReference type="AlphaFoldDB" id="L1K4M4"/>
<evidence type="ECO:0000313" key="3">
    <source>
        <dbReference type="EnsemblProtists" id="EKX55415"/>
    </source>
</evidence>
<protein>
    <recommendedName>
        <fullName evidence="5">Thioredoxin domain-containing protein</fullName>
    </recommendedName>
</protein>
<dbReference type="HOGENOM" id="CLU_1051476_0_0_1"/>
<reference evidence="3" key="3">
    <citation type="submission" date="2016-03" db="UniProtKB">
        <authorList>
            <consortium name="EnsemblProtists"/>
        </authorList>
    </citation>
    <scope>IDENTIFICATION</scope>
</reference>
<dbReference type="RefSeq" id="XP_005842395.1">
    <property type="nucleotide sequence ID" value="XM_005842338.1"/>
</dbReference>
<name>L1K4M4_GUITC</name>
<reference evidence="2 4" key="1">
    <citation type="journal article" date="2012" name="Nature">
        <title>Algal genomes reveal evolutionary mosaicism and the fate of nucleomorphs.</title>
        <authorList>
            <consortium name="DOE Joint Genome Institute"/>
            <person name="Curtis B.A."/>
            <person name="Tanifuji G."/>
            <person name="Burki F."/>
            <person name="Gruber A."/>
            <person name="Irimia M."/>
            <person name="Maruyama S."/>
            <person name="Arias M.C."/>
            <person name="Ball S.G."/>
            <person name="Gile G.H."/>
            <person name="Hirakawa Y."/>
            <person name="Hopkins J.F."/>
            <person name="Kuo A."/>
            <person name="Rensing S.A."/>
            <person name="Schmutz J."/>
            <person name="Symeonidi A."/>
            <person name="Elias M."/>
            <person name="Eveleigh R.J."/>
            <person name="Herman E.K."/>
            <person name="Klute M.J."/>
            <person name="Nakayama T."/>
            <person name="Obornik M."/>
            <person name="Reyes-Prieto A."/>
            <person name="Armbrust E.V."/>
            <person name="Aves S.J."/>
            <person name="Beiko R.G."/>
            <person name="Coutinho P."/>
            <person name="Dacks J.B."/>
            <person name="Durnford D.G."/>
            <person name="Fast N.M."/>
            <person name="Green B.R."/>
            <person name="Grisdale C.J."/>
            <person name="Hempel F."/>
            <person name="Henrissat B."/>
            <person name="Hoppner M.P."/>
            <person name="Ishida K."/>
            <person name="Kim E."/>
            <person name="Koreny L."/>
            <person name="Kroth P.G."/>
            <person name="Liu Y."/>
            <person name="Malik S.B."/>
            <person name="Maier U.G."/>
            <person name="McRose D."/>
            <person name="Mock T."/>
            <person name="Neilson J.A."/>
            <person name="Onodera N.T."/>
            <person name="Poole A.M."/>
            <person name="Pritham E.J."/>
            <person name="Richards T.A."/>
            <person name="Rocap G."/>
            <person name="Roy S.W."/>
            <person name="Sarai C."/>
            <person name="Schaack S."/>
            <person name="Shirato S."/>
            <person name="Slamovits C.H."/>
            <person name="Spencer D.F."/>
            <person name="Suzuki S."/>
            <person name="Worden A.Z."/>
            <person name="Zauner S."/>
            <person name="Barry K."/>
            <person name="Bell C."/>
            <person name="Bharti A.K."/>
            <person name="Crow J.A."/>
            <person name="Grimwood J."/>
            <person name="Kramer R."/>
            <person name="Lindquist E."/>
            <person name="Lucas S."/>
            <person name="Salamov A."/>
            <person name="McFadden G.I."/>
            <person name="Lane C.E."/>
            <person name="Keeling P.J."/>
            <person name="Gray M.W."/>
            <person name="Grigoriev I.V."/>
            <person name="Archibald J.M."/>
        </authorList>
    </citation>
    <scope>NUCLEOTIDE SEQUENCE</scope>
    <source>
        <strain evidence="2 4">CCMP2712</strain>
    </source>
</reference>